<dbReference type="PANTHER" id="PTHR18460">
    <property type="entry name" value="TEL2 INTERACTING PROTEIN 1 TTI1 FAMILY MEMBER"/>
    <property type="match status" value="1"/>
</dbReference>
<sequence>MAEVSSIKVQAAALNMIADLSRNKRSASALEVVLKKVSGFVVGIACSSVMGLRDASVNALSGLACIDPDLIWLLQSDVYYSLTKKDVPLPPTSDFPEVSQVLSPPPNSNEYLYVQYGAESFGFDVDLGDKSHPQSDRIYAKLDELAKLLECDGYTLDVDSVFCDVEKKKRSSRFTSIVRN</sequence>
<dbReference type="GO" id="GO:0005737">
    <property type="term" value="C:cytoplasm"/>
    <property type="evidence" value="ECO:0007669"/>
    <property type="project" value="TreeGrafter"/>
</dbReference>
<name>A0A9Q0HB82_9MAGN</name>
<evidence type="ECO:0000313" key="2">
    <source>
        <dbReference type="Proteomes" id="UP001141806"/>
    </source>
</evidence>
<dbReference type="EMBL" id="JAMYWD010000009">
    <property type="protein sequence ID" value="KAJ4962066.1"/>
    <property type="molecule type" value="Genomic_DNA"/>
</dbReference>
<gene>
    <name evidence="1" type="ORF">NE237_021976</name>
</gene>
<protein>
    <submittedName>
        <fullName evidence="1">Uncharacterized protein</fullName>
    </submittedName>
</protein>
<accession>A0A9Q0HB82</accession>
<dbReference type="Pfam" id="PF20430">
    <property type="entry name" value="Eplus_motif"/>
    <property type="match status" value="1"/>
</dbReference>
<dbReference type="PANTHER" id="PTHR18460:SF3">
    <property type="entry name" value="TELO2-INTERACTING PROTEIN 1 HOMOLOG"/>
    <property type="match status" value="1"/>
</dbReference>
<dbReference type="InterPro" id="IPR052587">
    <property type="entry name" value="TELO2-interacting_protein_1"/>
</dbReference>
<dbReference type="InterPro" id="IPR046849">
    <property type="entry name" value="E2_motif"/>
</dbReference>
<dbReference type="Proteomes" id="UP001141806">
    <property type="component" value="Unassembled WGS sequence"/>
</dbReference>
<reference evidence="1" key="1">
    <citation type="journal article" date="2023" name="Plant J.">
        <title>The genome of the king protea, Protea cynaroides.</title>
        <authorList>
            <person name="Chang J."/>
            <person name="Duong T.A."/>
            <person name="Schoeman C."/>
            <person name="Ma X."/>
            <person name="Roodt D."/>
            <person name="Barker N."/>
            <person name="Li Z."/>
            <person name="Van de Peer Y."/>
            <person name="Mizrachi E."/>
        </authorList>
    </citation>
    <scope>NUCLEOTIDE SEQUENCE</scope>
    <source>
        <tissue evidence="1">Young leaves</tissue>
    </source>
</reference>
<evidence type="ECO:0000313" key="1">
    <source>
        <dbReference type="EMBL" id="KAJ4962066.1"/>
    </source>
</evidence>
<keyword evidence="2" id="KW-1185">Reference proteome</keyword>
<comment type="caution">
    <text evidence="1">The sequence shown here is derived from an EMBL/GenBank/DDBJ whole genome shotgun (WGS) entry which is preliminary data.</text>
</comment>
<dbReference type="OrthoDB" id="49511at2759"/>
<organism evidence="1 2">
    <name type="scientific">Protea cynaroides</name>
    <dbReference type="NCBI Taxonomy" id="273540"/>
    <lineage>
        <taxon>Eukaryota</taxon>
        <taxon>Viridiplantae</taxon>
        <taxon>Streptophyta</taxon>
        <taxon>Embryophyta</taxon>
        <taxon>Tracheophyta</taxon>
        <taxon>Spermatophyta</taxon>
        <taxon>Magnoliopsida</taxon>
        <taxon>Proteales</taxon>
        <taxon>Proteaceae</taxon>
        <taxon>Protea</taxon>
    </lineage>
</organism>
<proteinExistence type="predicted"/>
<dbReference type="AlphaFoldDB" id="A0A9Q0HB82"/>